<gene>
    <name evidence="2" type="ORF">METZ01_LOCUS50661</name>
</gene>
<keyword evidence="1" id="KW-0472">Membrane</keyword>
<feature type="transmembrane region" description="Helical" evidence="1">
    <location>
        <begin position="45"/>
        <end position="71"/>
    </location>
</feature>
<feature type="transmembrane region" description="Helical" evidence="1">
    <location>
        <begin position="12"/>
        <end position="33"/>
    </location>
</feature>
<keyword evidence="1" id="KW-1133">Transmembrane helix</keyword>
<reference evidence="2" key="1">
    <citation type="submission" date="2018-05" db="EMBL/GenBank/DDBJ databases">
        <authorList>
            <person name="Lanie J.A."/>
            <person name="Ng W.-L."/>
            <person name="Kazmierczak K.M."/>
            <person name="Andrzejewski T.M."/>
            <person name="Davidsen T.M."/>
            <person name="Wayne K.J."/>
            <person name="Tettelin H."/>
            <person name="Glass J.I."/>
            <person name="Rusch D."/>
            <person name="Podicherti R."/>
            <person name="Tsui H.-C.T."/>
            <person name="Winkler M.E."/>
        </authorList>
    </citation>
    <scope>NUCLEOTIDE SEQUENCE</scope>
</reference>
<keyword evidence="1" id="KW-0812">Transmembrane</keyword>
<name>A0A381S6D1_9ZZZZ</name>
<dbReference type="AlphaFoldDB" id="A0A381S6D1"/>
<organism evidence="2">
    <name type="scientific">marine metagenome</name>
    <dbReference type="NCBI Taxonomy" id="408172"/>
    <lineage>
        <taxon>unclassified sequences</taxon>
        <taxon>metagenomes</taxon>
        <taxon>ecological metagenomes</taxon>
    </lineage>
</organism>
<sequence>MKNAAAMINDAAGALVGLIKGLIVASVFAGILFTLPGGWGNPIGGIVTLVNAFMGGGLAGLLALLVFASFIK</sequence>
<evidence type="ECO:0000313" key="2">
    <source>
        <dbReference type="EMBL" id="SUZ97807.1"/>
    </source>
</evidence>
<evidence type="ECO:0000256" key="1">
    <source>
        <dbReference type="SAM" id="Phobius"/>
    </source>
</evidence>
<proteinExistence type="predicted"/>
<dbReference type="EMBL" id="UINC01002543">
    <property type="protein sequence ID" value="SUZ97807.1"/>
    <property type="molecule type" value="Genomic_DNA"/>
</dbReference>
<accession>A0A381S6D1</accession>
<protein>
    <submittedName>
        <fullName evidence="2">Uncharacterized protein</fullName>
    </submittedName>
</protein>